<dbReference type="GO" id="GO:0043565">
    <property type="term" value="F:sequence-specific DNA binding"/>
    <property type="evidence" value="ECO:0007669"/>
    <property type="project" value="TreeGrafter"/>
</dbReference>
<name>A0AAP9EAI5_AGRTU</name>
<keyword evidence="3" id="KW-0614">Plasmid</keyword>
<dbReference type="PANTHER" id="PTHR30537:SF5">
    <property type="entry name" value="HTH-TYPE TRANSCRIPTIONAL ACTIVATOR TTDR-RELATED"/>
    <property type="match status" value="1"/>
</dbReference>
<dbReference type="EMBL" id="CP042276">
    <property type="protein sequence ID" value="QDY97807.1"/>
    <property type="molecule type" value="Genomic_DNA"/>
</dbReference>
<dbReference type="InterPro" id="IPR005119">
    <property type="entry name" value="LysR_subst-bd"/>
</dbReference>
<protein>
    <recommendedName>
        <fullName evidence="2">LysR substrate-binding domain-containing protein</fullName>
    </recommendedName>
</protein>
<accession>A0AAP9EAI5</accession>
<dbReference type="GO" id="GO:0003700">
    <property type="term" value="F:DNA-binding transcription factor activity"/>
    <property type="evidence" value="ECO:0007669"/>
    <property type="project" value="TreeGrafter"/>
</dbReference>
<proteinExistence type="inferred from homology"/>
<gene>
    <name evidence="3" type="ORF">CG010_026965</name>
</gene>
<reference evidence="3 4" key="1">
    <citation type="journal article" date="2017" name="Genome Announc.">
        <title>Draft Genome Sequence of Agrobacterium tumefaciens Biovar 1 Strain 186, Isolated from Walnut.</title>
        <authorList>
            <person name="Poret-Peterson A.T."/>
            <person name="Bhatnagar S."/>
            <person name="McClean A.E."/>
            <person name="Kluepfel D.A."/>
        </authorList>
    </citation>
    <scope>NUCLEOTIDE SEQUENCE [LARGE SCALE GENOMIC DNA]</scope>
    <source>
        <strain evidence="3 4">186</strain>
    </source>
</reference>
<dbReference type="Pfam" id="PF03466">
    <property type="entry name" value="LysR_substrate"/>
    <property type="match status" value="1"/>
</dbReference>
<feature type="domain" description="LysR substrate-binding" evidence="2">
    <location>
        <begin position="40"/>
        <end position="133"/>
    </location>
</feature>
<evidence type="ECO:0000313" key="3">
    <source>
        <dbReference type="EMBL" id="QDY97807.1"/>
    </source>
</evidence>
<dbReference type="PANTHER" id="PTHR30537">
    <property type="entry name" value="HTH-TYPE TRANSCRIPTIONAL REGULATOR"/>
    <property type="match status" value="1"/>
</dbReference>
<evidence type="ECO:0000313" key="4">
    <source>
        <dbReference type="Proteomes" id="UP000222296"/>
    </source>
</evidence>
<dbReference type="InterPro" id="IPR058163">
    <property type="entry name" value="LysR-type_TF_proteobact-type"/>
</dbReference>
<dbReference type="Proteomes" id="UP000222296">
    <property type="component" value="Plasmid pAt"/>
</dbReference>
<dbReference type="AlphaFoldDB" id="A0AAP9EAI5"/>
<evidence type="ECO:0000259" key="2">
    <source>
        <dbReference type="Pfam" id="PF03466"/>
    </source>
</evidence>
<evidence type="ECO:0000256" key="1">
    <source>
        <dbReference type="ARBA" id="ARBA00009437"/>
    </source>
</evidence>
<comment type="similarity">
    <text evidence="1">Belongs to the LysR transcriptional regulatory family.</text>
</comment>
<organism evidence="3 4">
    <name type="scientific">Agrobacterium tumefaciens</name>
    <dbReference type="NCBI Taxonomy" id="358"/>
    <lineage>
        <taxon>Bacteria</taxon>
        <taxon>Pseudomonadati</taxon>
        <taxon>Pseudomonadota</taxon>
        <taxon>Alphaproteobacteria</taxon>
        <taxon>Hyphomicrobiales</taxon>
        <taxon>Rhizobiaceae</taxon>
        <taxon>Rhizobium/Agrobacterium group</taxon>
        <taxon>Agrobacterium</taxon>
        <taxon>Agrobacterium tumefaciens complex</taxon>
    </lineage>
</organism>
<dbReference type="Gene3D" id="3.40.190.290">
    <property type="match status" value="1"/>
</dbReference>
<sequence>MIEQRTFGVGSCGATDGLLEGPHYPLGGILYLCAADTIADRCHRRLVDPENEAVEVTVGGRFQLNSIGMMRRLAAFDLGIVVLAEEIVAEDMAGGRLRRVLPQWQATPVPVYAITETRLLPAKTQRFIEFLRECMRQSDDRN</sequence>
<dbReference type="GO" id="GO:0006351">
    <property type="term" value="P:DNA-templated transcription"/>
    <property type="evidence" value="ECO:0007669"/>
    <property type="project" value="TreeGrafter"/>
</dbReference>
<geneLocation type="plasmid" evidence="4">
    <name>pat</name>
</geneLocation>
<dbReference type="SUPFAM" id="SSF53850">
    <property type="entry name" value="Periplasmic binding protein-like II"/>
    <property type="match status" value="1"/>
</dbReference>